<reference evidence="1" key="2">
    <citation type="journal article" date="2023" name="IMA Fungus">
        <title>Comparative genomic study of the Penicillium genus elucidates a diverse pangenome and 15 lateral gene transfer events.</title>
        <authorList>
            <person name="Petersen C."/>
            <person name="Sorensen T."/>
            <person name="Nielsen M.R."/>
            <person name="Sondergaard T.E."/>
            <person name="Sorensen J.L."/>
            <person name="Fitzpatrick D.A."/>
            <person name="Frisvad J.C."/>
            <person name="Nielsen K.L."/>
        </authorList>
    </citation>
    <scope>NUCLEOTIDE SEQUENCE</scope>
    <source>
        <strain evidence="1">IBT 21472</strain>
    </source>
</reference>
<comment type="caution">
    <text evidence="1">The sequence shown here is derived from an EMBL/GenBank/DDBJ whole genome shotgun (WGS) entry which is preliminary data.</text>
</comment>
<reference evidence="1" key="1">
    <citation type="submission" date="2022-12" db="EMBL/GenBank/DDBJ databases">
        <authorList>
            <person name="Petersen C."/>
        </authorList>
    </citation>
    <scope>NUCLEOTIDE SEQUENCE</scope>
    <source>
        <strain evidence="1">IBT 21472</strain>
    </source>
</reference>
<evidence type="ECO:0000313" key="1">
    <source>
        <dbReference type="EMBL" id="KAJ5303415.1"/>
    </source>
</evidence>
<dbReference type="Proteomes" id="UP001147746">
    <property type="component" value="Unassembled WGS sequence"/>
</dbReference>
<sequence length="112" mass="12396">MPCLSWPSFVWGNRYFGFQGRAQGFAETDERRVLTAVYRIAAMPAMETLLSMALDYGRLGMLGISSFCLKEVPRELTLGVALDRINGAQGEKIIPQISSRWSHGTAIGKTVK</sequence>
<evidence type="ECO:0000313" key="2">
    <source>
        <dbReference type="Proteomes" id="UP001147746"/>
    </source>
</evidence>
<dbReference type="EMBL" id="JAPZBO010000009">
    <property type="protein sequence ID" value="KAJ5303415.1"/>
    <property type="molecule type" value="Genomic_DNA"/>
</dbReference>
<accession>A0A9W9PPS8</accession>
<keyword evidence="2" id="KW-1185">Reference proteome</keyword>
<name>A0A9W9PPS8_9EURO</name>
<gene>
    <name evidence="1" type="ORF">N7476_010214</name>
</gene>
<proteinExistence type="predicted"/>
<organism evidence="1 2">
    <name type="scientific">Penicillium atrosanguineum</name>
    <dbReference type="NCBI Taxonomy" id="1132637"/>
    <lineage>
        <taxon>Eukaryota</taxon>
        <taxon>Fungi</taxon>
        <taxon>Dikarya</taxon>
        <taxon>Ascomycota</taxon>
        <taxon>Pezizomycotina</taxon>
        <taxon>Eurotiomycetes</taxon>
        <taxon>Eurotiomycetidae</taxon>
        <taxon>Eurotiales</taxon>
        <taxon>Aspergillaceae</taxon>
        <taxon>Penicillium</taxon>
    </lineage>
</organism>
<dbReference type="AlphaFoldDB" id="A0A9W9PPS8"/>
<protein>
    <submittedName>
        <fullName evidence="1">Uncharacterized protein</fullName>
    </submittedName>
</protein>